<dbReference type="EMBL" id="BANC01000017">
    <property type="protein sequence ID" value="GAN79142.1"/>
    <property type="molecule type" value="Genomic_DNA"/>
</dbReference>
<protein>
    <submittedName>
        <fullName evidence="7">ABC transporter amino acid permease</fullName>
    </submittedName>
</protein>
<sequence length="308" mass="32094">MNLAYVSNLAISVVAASTPLLIAASGELVAEKSGVLNLGVEGMMLVGAIAGFATAHQTGSALLGVGAAALAGMLIAMIFALLTLSFLANQVATGLALTIFGKGFAALLGAGYVGISAPVLHAIPVPLLSQIPFIGHVLFDQNILIYFSFVMLALIAWFLNKTHAGLILRAVGDSHDAAHAMGYPVLRIRYAAVAFGGAMAGIGGAYLSLFYSPLWSQDLTAGRGWIALALVVFSAWRPLWLLVGAYLFGGITFLSLYIQGLGIAVPSPLVSLLPYVGTVVVLVLISRDARRIRLNQPACLGKYFHAVS</sequence>
<dbReference type="PANTHER" id="PTHR43370:SF2">
    <property type="entry name" value="ABC TRANSPORTER PERMEASE PROTEIN"/>
    <property type="match status" value="1"/>
</dbReference>
<comment type="subcellular location">
    <subcellularLocation>
        <location evidence="1">Cell membrane</location>
        <topology evidence="1">Multi-pass membrane protein</topology>
    </subcellularLocation>
</comment>
<reference evidence="7 8" key="1">
    <citation type="submission" date="2012-11" db="EMBL/GenBank/DDBJ databases">
        <title>Whole genome sequence of Acidocella aminolytica 101 = DSM 11237.</title>
        <authorList>
            <person name="Azuma Y."/>
            <person name="Higashiura N."/>
            <person name="Hirakawa H."/>
            <person name="Matsushita K."/>
        </authorList>
    </citation>
    <scope>NUCLEOTIDE SEQUENCE [LARGE SCALE GENOMIC DNA]</scope>
    <source>
        <strain evidence="8">101 / DSM 11237</strain>
    </source>
</reference>
<proteinExistence type="predicted"/>
<dbReference type="OrthoDB" id="9792579at2"/>
<keyword evidence="5 6" id="KW-0472">Membrane</keyword>
<evidence type="ECO:0000313" key="8">
    <source>
        <dbReference type="Proteomes" id="UP000032668"/>
    </source>
</evidence>
<evidence type="ECO:0000256" key="1">
    <source>
        <dbReference type="ARBA" id="ARBA00004651"/>
    </source>
</evidence>
<dbReference type="InterPro" id="IPR001851">
    <property type="entry name" value="ABC_transp_permease"/>
</dbReference>
<feature type="transmembrane region" description="Helical" evidence="6">
    <location>
        <begin position="6"/>
        <end position="23"/>
    </location>
</feature>
<gene>
    <name evidence="7" type="ORF">Aam_017_047</name>
</gene>
<feature type="transmembrane region" description="Helical" evidence="6">
    <location>
        <begin position="143"/>
        <end position="159"/>
    </location>
</feature>
<accession>A0A0D6PBW4</accession>
<feature type="transmembrane region" description="Helical" evidence="6">
    <location>
        <begin position="61"/>
        <end position="87"/>
    </location>
</feature>
<feature type="transmembrane region" description="Helical" evidence="6">
    <location>
        <begin position="99"/>
        <end position="123"/>
    </location>
</feature>
<keyword evidence="2" id="KW-1003">Cell membrane</keyword>
<name>A0A0D6PBW4_9PROT</name>
<dbReference type="Proteomes" id="UP000032668">
    <property type="component" value="Unassembled WGS sequence"/>
</dbReference>
<dbReference type="AlphaFoldDB" id="A0A0D6PBW4"/>
<feature type="transmembrane region" description="Helical" evidence="6">
    <location>
        <begin position="264"/>
        <end position="285"/>
    </location>
</feature>
<dbReference type="PANTHER" id="PTHR43370">
    <property type="entry name" value="SUGAR ABC TRANSPORTER INTEGRAL MEMBRANE PROTEIN-RELATED"/>
    <property type="match status" value="1"/>
</dbReference>
<dbReference type="STRING" id="1120923.SAMN02746095_00976"/>
<keyword evidence="4 6" id="KW-1133">Transmembrane helix</keyword>
<evidence type="ECO:0000256" key="3">
    <source>
        <dbReference type="ARBA" id="ARBA00022692"/>
    </source>
</evidence>
<evidence type="ECO:0000313" key="7">
    <source>
        <dbReference type="EMBL" id="GAN79142.1"/>
    </source>
</evidence>
<organism evidence="7 8">
    <name type="scientific">Acidocella aminolytica 101 = DSM 11237</name>
    <dbReference type="NCBI Taxonomy" id="1120923"/>
    <lineage>
        <taxon>Bacteria</taxon>
        <taxon>Pseudomonadati</taxon>
        <taxon>Pseudomonadota</taxon>
        <taxon>Alphaproteobacteria</taxon>
        <taxon>Acetobacterales</taxon>
        <taxon>Acidocellaceae</taxon>
        <taxon>Acidocella</taxon>
    </lineage>
</organism>
<feature type="transmembrane region" description="Helical" evidence="6">
    <location>
        <begin position="35"/>
        <end position="55"/>
    </location>
</feature>
<evidence type="ECO:0000256" key="4">
    <source>
        <dbReference type="ARBA" id="ARBA00022989"/>
    </source>
</evidence>
<keyword evidence="3 6" id="KW-0812">Transmembrane</keyword>
<evidence type="ECO:0000256" key="5">
    <source>
        <dbReference type="ARBA" id="ARBA00023136"/>
    </source>
</evidence>
<dbReference type="GO" id="GO:0022857">
    <property type="term" value="F:transmembrane transporter activity"/>
    <property type="evidence" value="ECO:0007669"/>
    <property type="project" value="InterPro"/>
</dbReference>
<dbReference type="Pfam" id="PF02653">
    <property type="entry name" value="BPD_transp_2"/>
    <property type="match status" value="1"/>
</dbReference>
<dbReference type="CDD" id="cd06580">
    <property type="entry name" value="TM_PBP1_transp_TpRbsC_like"/>
    <property type="match status" value="1"/>
</dbReference>
<dbReference type="RefSeq" id="WP_048877605.1">
    <property type="nucleotide sequence ID" value="NZ_BANC01000017.1"/>
</dbReference>
<evidence type="ECO:0000256" key="2">
    <source>
        <dbReference type="ARBA" id="ARBA00022475"/>
    </source>
</evidence>
<feature type="transmembrane region" description="Helical" evidence="6">
    <location>
        <begin position="190"/>
        <end position="209"/>
    </location>
</feature>
<keyword evidence="8" id="KW-1185">Reference proteome</keyword>
<dbReference type="GO" id="GO:0005886">
    <property type="term" value="C:plasma membrane"/>
    <property type="evidence" value="ECO:0007669"/>
    <property type="project" value="UniProtKB-SubCell"/>
</dbReference>
<evidence type="ECO:0000256" key="6">
    <source>
        <dbReference type="SAM" id="Phobius"/>
    </source>
</evidence>
<comment type="caution">
    <text evidence="7">The sequence shown here is derived from an EMBL/GenBank/DDBJ whole genome shotgun (WGS) entry which is preliminary data.</text>
</comment>
<feature type="transmembrane region" description="Helical" evidence="6">
    <location>
        <begin position="215"/>
        <end position="233"/>
    </location>
</feature>
<feature type="transmembrane region" description="Helical" evidence="6">
    <location>
        <begin position="240"/>
        <end position="258"/>
    </location>
</feature>